<sequence>MNDVSVIIPAYNEEARIEHTIKAIRHIPGIHEVIVVNDGSVDGTSRIAHFYADVTIDIEKNVGKGNALLVGWKMAQGELIACVDADLEGTASELEKLIVPIRENRADLAISTIKTGQKAGFGLVKRRAQAIVYKYTGMNVISPLSGQRVFRRKWLSLLLEQEYRGFGVEIKMTVDFILAGAKIIEVETCMAHREMGKSFAGFYHRFKQWIDIERHMKVVRK</sequence>
<evidence type="ECO:0000256" key="4">
    <source>
        <dbReference type="ARBA" id="ARBA00022679"/>
    </source>
</evidence>
<dbReference type="RefSeq" id="WP_368503866.1">
    <property type="nucleotide sequence ID" value="NZ_CP162551.1"/>
</dbReference>
<evidence type="ECO:0000256" key="8">
    <source>
        <dbReference type="ARBA" id="ARBA00048689"/>
    </source>
</evidence>
<feature type="domain" description="Glycosyltransferase 2-like" evidence="10">
    <location>
        <begin position="5"/>
        <end position="142"/>
    </location>
</feature>
<dbReference type="InterPro" id="IPR050256">
    <property type="entry name" value="Glycosyltransferase_2"/>
</dbReference>
<evidence type="ECO:0000313" key="11">
    <source>
        <dbReference type="EMBL" id="XDI36419.1"/>
    </source>
</evidence>
<evidence type="ECO:0000256" key="3">
    <source>
        <dbReference type="ARBA" id="ARBA00022676"/>
    </source>
</evidence>
<protein>
    <recommendedName>
        <fullName evidence="7">Glucosyl-3-phosphoglycerate synthase</fullName>
        <ecNumber evidence="6">2.4.1.266</ecNumber>
    </recommendedName>
</protein>
<keyword evidence="5" id="KW-0460">Magnesium</keyword>
<organism evidence="11">
    <name type="scientific">Alkalihalophilus sp. As8PL</name>
    <dbReference type="NCBI Taxonomy" id="3237103"/>
    <lineage>
        <taxon>Bacteria</taxon>
        <taxon>Bacillati</taxon>
        <taxon>Bacillota</taxon>
        <taxon>Bacilli</taxon>
        <taxon>Bacillales</taxon>
        <taxon>Bacillaceae</taxon>
        <taxon>Alkalihalophilus</taxon>
    </lineage>
</organism>
<gene>
    <name evidence="11" type="ORF">AB3N04_17305</name>
</gene>
<comment type="catalytic activity">
    <reaction evidence="8">
        <text>(2R)-3-phosphoglycerate + UDP-alpha-D-glucose = (2R)-2-O-(alpha-D-glucopyranosyl)-3-phospho-glycerate + UDP + H(+)</text>
        <dbReference type="Rhea" id="RHEA:31319"/>
        <dbReference type="ChEBI" id="CHEBI:15378"/>
        <dbReference type="ChEBI" id="CHEBI:58223"/>
        <dbReference type="ChEBI" id="CHEBI:58272"/>
        <dbReference type="ChEBI" id="CHEBI:58885"/>
        <dbReference type="ChEBI" id="CHEBI:62600"/>
        <dbReference type="EC" id="2.4.1.266"/>
    </reaction>
    <physiologicalReaction direction="left-to-right" evidence="8">
        <dbReference type="Rhea" id="RHEA:31320"/>
    </physiologicalReaction>
</comment>
<keyword evidence="3" id="KW-0328">Glycosyltransferase</keyword>
<accession>A0AB39BRV2</accession>
<evidence type="ECO:0000259" key="10">
    <source>
        <dbReference type="Pfam" id="PF00535"/>
    </source>
</evidence>
<comment type="similarity">
    <text evidence="2">Belongs to the glycosyltransferase 2 family.</text>
</comment>
<dbReference type="InterPro" id="IPR029044">
    <property type="entry name" value="Nucleotide-diphossugar_trans"/>
</dbReference>
<dbReference type="PANTHER" id="PTHR48090">
    <property type="entry name" value="UNDECAPRENYL-PHOSPHATE 4-DEOXY-4-FORMAMIDO-L-ARABINOSE TRANSFERASE-RELATED"/>
    <property type="match status" value="1"/>
</dbReference>
<comment type="catalytic activity">
    <reaction evidence="9">
        <text>an NDP-alpha-D-glucose + (2R)-3-phosphoglycerate = (2R)-2-O-(alpha-D-glucopyranosyl)-3-phospho-glycerate + a ribonucleoside 5'-diphosphate + H(+)</text>
        <dbReference type="Rhea" id="RHEA:47244"/>
        <dbReference type="ChEBI" id="CHEBI:15378"/>
        <dbReference type="ChEBI" id="CHEBI:57930"/>
        <dbReference type="ChEBI" id="CHEBI:58272"/>
        <dbReference type="ChEBI" id="CHEBI:62600"/>
        <dbReference type="ChEBI" id="CHEBI:76533"/>
        <dbReference type="EC" id="2.4.1.266"/>
    </reaction>
    <physiologicalReaction direction="left-to-right" evidence="9">
        <dbReference type="Rhea" id="RHEA:47245"/>
    </physiologicalReaction>
</comment>
<name>A0AB39BRV2_9BACI</name>
<reference evidence="11" key="1">
    <citation type="submission" date="2024-07" db="EMBL/GenBank/DDBJ databases">
        <title>Identification and characteristics of an arsenic-resistant bacterial isolate, which belongs to a novel species.</title>
        <authorList>
            <person name="Juszczyk A."/>
            <person name="Kowalczyk A."/>
            <person name="Was K."/>
            <person name="Kosowicz W."/>
            <person name="Budzyn A."/>
            <person name="Latowski D."/>
        </authorList>
    </citation>
    <scope>NUCLEOTIDE SEQUENCE</scope>
    <source>
        <strain evidence="11">As8PL</strain>
    </source>
</reference>
<dbReference type="InterPro" id="IPR001173">
    <property type="entry name" value="Glyco_trans_2-like"/>
</dbReference>
<keyword evidence="4" id="KW-0808">Transferase</keyword>
<evidence type="ECO:0000256" key="1">
    <source>
        <dbReference type="ARBA" id="ARBA00001946"/>
    </source>
</evidence>
<evidence type="ECO:0000256" key="5">
    <source>
        <dbReference type="ARBA" id="ARBA00022842"/>
    </source>
</evidence>
<proteinExistence type="inferred from homology"/>
<evidence type="ECO:0000256" key="9">
    <source>
        <dbReference type="ARBA" id="ARBA00048997"/>
    </source>
</evidence>
<dbReference type="AlphaFoldDB" id="A0AB39BRV2"/>
<evidence type="ECO:0000256" key="6">
    <source>
        <dbReference type="ARBA" id="ARBA00039022"/>
    </source>
</evidence>
<dbReference type="CDD" id="cd04179">
    <property type="entry name" value="DPM_DPG-synthase_like"/>
    <property type="match status" value="1"/>
</dbReference>
<dbReference type="Gene3D" id="3.90.550.10">
    <property type="entry name" value="Spore Coat Polysaccharide Biosynthesis Protein SpsA, Chain A"/>
    <property type="match status" value="1"/>
</dbReference>
<dbReference type="EMBL" id="CP162551">
    <property type="protein sequence ID" value="XDI36419.1"/>
    <property type="molecule type" value="Genomic_DNA"/>
</dbReference>
<dbReference type="GO" id="GO:0016757">
    <property type="term" value="F:glycosyltransferase activity"/>
    <property type="evidence" value="ECO:0007669"/>
    <property type="project" value="UniProtKB-KW"/>
</dbReference>
<evidence type="ECO:0000256" key="2">
    <source>
        <dbReference type="ARBA" id="ARBA00006739"/>
    </source>
</evidence>
<dbReference type="PANTHER" id="PTHR48090:SF10">
    <property type="entry name" value="GLUCOSYL-3-PHOSPHOGLYCERATE SYNTHASE"/>
    <property type="match status" value="1"/>
</dbReference>
<dbReference type="EC" id="2.4.1.266" evidence="6"/>
<dbReference type="Pfam" id="PF00535">
    <property type="entry name" value="Glycos_transf_2"/>
    <property type="match status" value="1"/>
</dbReference>
<dbReference type="SUPFAM" id="SSF53448">
    <property type="entry name" value="Nucleotide-diphospho-sugar transferases"/>
    <property type="match status" value="1"/>
</dbReference>
<comment type="cofactor">
    <cofactor evidence="1">
        <name>Mg(2+)</name>
        <dbReference type="ChEBI" id="CHEBI:18420"/>
    </cofactor>
</comment>
<evidence type="ECO:0000256" key="7">
    <source>
        <dbReference type="ARBA" id="ARBA00040894"/>
    </source>
</evidence>